<dbReference type="RefSeq" id="WP_212824022.1">
    <property type="nucleotide sequence ID" value="NZ_AP023359.1"/>
</dbReference>
<organism evidence="2 3">
    <name type="scientific">Polymorphospora rubra</name>
    <dbReference type="NCBI Taxonomy" id="338584"/>
    <lineage>
        <taxon>Bacteria</taxon>
        <taxon>Bacillati</taxon>
        <taxon>Actinomycetota</taxon>
        <taxon>Actinomycetes</taxon>
        <taxon>Micromonosporales</taxon>
        <taxon>Micromonosporaceae</taxon>
        <taxon>Polymorphospora</taxon>
    </lineage>
</organism>
<dbReference type="EMBL" id="AP023359">
    <property type="protein sequence ID" value="BCJ64943.1"/>
    <property type="molecule type" value="Genomic_DNA"/>
</dbReference>
<dbReference type="Proteomes" id="UP000680866">
    <property type="component" value="Chromosome"/>
</dbReference>
<dbReference type="Pfam" id="PF01636">
    <property type="entry name" value="APH"/>
    <property type="match status" value="1"/>
</dbReference>
<dbReference type="KEGG" id="pry:Prubr_19640"/>
<evidence type="ECO:0000259" key="1">
    <source>
        <dbReference type="Pfam" id="PF01636"/>
    </source>
</evidence>
<protein>
    <submittedName>
        <fullName evidence="2">Spectinomycin phosphotransferase</fullName>
    </submittedName>
</protein>
<dbReference type="Gene3D" id="1.10.510.10">
    <property type="entry name" value="Transferase(Phosphotransferase) domain 1"/>
    <property type="match status" value="1"/>
</dbReference>
<dbReference type="SUPFAM" id="SSF56112">
    <property type="entry name" value="Protein kinase-like (PK-like)"/>
    <property type="match status" value="1"/>
</dbReference>
<name>A0A810MZF1_9ACTN</name>
<accession>A0A810MZF1</accession>
<reference evidence="2" key="1">
    <citation type="submission" date="2020-08" db="EMBL/GenBank/DDBJ databases">
        <title>Whole genome shotgun sequence of Polymorphospora rubra NBRC 101157.</title>
        <authorList>
            <person name="Komaki H."/>
            <person name="Tamura T."/>
        </authorList>
    </citation>
    <scope>NUCLEOTIDE SEQUENCE</scope>
    <source>
        <strain evidence="2">NBRC 101157</strain>
    </source>
</reference>
<gene>
    <name evidence="2" type="ORF">Prubr_19640</name>
</gene>
<feature type="domain" description="Aminoglycoside phosphotransferase" evidence="1">
    <location>
        <begin position="70"/>
        <end position="268"/>
    </location>
</feature>
<evidence type="ECO:0000313" key="3">
    <source>
        <dbReference type="Proteomes" id="UP000680866"/>
    </source>
</evidence>
<dbReference type="Gene3D" id="1.20.58.840">
    <property type="match status" value="1"/>
</dbReference>
<proteinExistence type="predicted"/>
<dbReference type="InterPro" id="IPR011009">
    <property type="entry name" value="Kinase-like_dom_sf"/>
</dbReference>
<keyword evidence="3" id="KW-1185">Reference proteome</keyword>
<sequence length="329" mass="34858">MDRIAGWVAEHHGIALTDLRAVEAGADRGADLFRGTDSDGTGYAVKWTVNDSTAGLVIPEALGAVAPGTVADVVRTRDGGLLADVAGRRLAVTRWVTGAPALGGPLRREQWTAYGRLLARLHRVPVDDALTVAVPAETYDPGKWVRAFDDADRAVTGVGPGADDIQHRLAEGWTAGRDRLFEVRDRAVALAGVLRRRADLPAPVPCHADPHLGNVIVTGDTRVVLIDFDDAVLAPPERDLMFVLGGGVLPFAPATTVQQAWFLDGYGGVDPDPELLTYYRCTRALEDVAELATVALDPALDLAERAENLGYVEGVLGPYGLLAQALPGG</sequence>
<dbReference type="AlphaFoldDB" id="A0A810MZF1"/>
<evidence type="ECO:0000313" key="2">
    <source>
        <dbReference type="EMBL" id="BCJ64943.1"/>
    </source>
</evidence>
<dbReference type="Gene3D" id="3.30.200.20">
    <property type="entry name" value="Phosphorylase Kinase, domain 1"/>
    <property type="match status" value="1"/>
</dbReference>
<dbReference type="InterPro" id="IPR002575">
    <property type="entry name" value="Aminoglycoside_PTrfase"/>
</dbReference>